<dbReference type="OrthoDB" id="6043530at2"/>
<accession>A0A1Z2SBL8</accession>
<sequence>MERSGYNAEKLFSGLQVAPHPDYGYRPGVTAYEVMEDTPAAFGITRANPHLGEGGLPQLYVLDFQVKLKPLYSIKLE</sequence>
<dbReference type="Proteomes" id="UP000196708">
    <property type="component" value="Chromosome 1"/>
</dbReference>
<evidence type="ECO:0008006" key="3">
    <source>
        <dbReference type="Google" id="ProtNLM"/>
    </source>
</evidence>
<dbReference type="AlphaFoldDB" id="A0A1Z2SBL8"/>
<organism evidence="1 2">
    <name type="scientific">Vibrio gazogenes</name>
    <dbReference type="NCBI Taxonomy" id="687"/>
    <lineage>
        <taxon>Bacteria</taxon>
        <taxon>Pseudomonadati</taxon>
        <taxon>Pseudomonadota</taxon>
        <taxon>Gammaproteobacteria</taxon>
        <taxon>Vibrionales</taxon>
        <taxon>Vibrionaceae</taxon>
        <taxon>Vibrio</taxon>
    </lineage>
</organism>
<evidence type="ECO:0000313" key="1">
    <source>
        <dbReference type="EMBL" id="ASA54573.1"/>
    </source>
</evidence>
<proteinExistence type="predicted"/>
<protein>
    <recommendedName>
        <fullName evidence="3">RES domain-containing protein</fullName>
    </recommendedName>
</protein>
<dbReference type="KEGG" id="vga:BSQ33_01700"/>
<dbReference type="RefSeq" id="WP_088133107.1">
    <property type="nucleotide sequence ID" value="NZ_CP018835.1"/>
</dbReference>
<gene>
    <name evidence="1" type="ORF">BSQ33_01700</name>
</gene>
<dbReference type="EMBL" id="CP018835">
    <property type="protein sequence ID" value="ASA54573.1"/>
    <property type="molecule type" value="Genomic_DNA"/>
</dbReference>
<evidence type="ECO:0000313" key="2">
    <source>
        <dbReference type="Proteomes" id="UP000196708"/>
    </source>
</evidence>
<reference evidence="1 2" key="1">
    <citation type="submission" date="2016-12" db="EMBL/GenBank/DDBJ databases">
        <authorList>
            <person name="Song W.-J."/>
            <person name="Kurnit D.M."/>
        </authorList>
    </citation>
    <scope>NUCLEOTIDE SEQUENCE [LARGE SCALE GENOMIC DNA]</scope>
    <source>
        <strain evidence="1 2">ATCC 43942</strain>
    </source>
</reference>
<name>A0A1Z2SBL8_VIBGA</name>